<sequence>MVLALSRGLDREEDEFVEYRPISDYMGGHHAGKFDFDPRLSGVTSLNYEKSKVFGDAVAGRKKKCVAQLEDEGDELPSWATRSVQHKSSPASSATKDDTNEIHLKGTGTAEATITNKELSWEPFFARVETERGEVIANEDVSVSPSSGKLAPRGGSDPFSDRCTLSISRHTKEQIECSSTGRLHLVVRTEQTHWCWRVRGL</sequence>
<feature type="compositionally biased region" description="Basic and acidic residues" evidence="1">
    <location>
        <begin position="95"/>
        <end position="104"/>
    </location>
</feature>
<dbReference type="EMBL" id="HBGK01040005">
    <property type="protein sequence ID" value="CAD9299303.1"/>
    <property type="molecule type" value="Transcribed_RNA"/>
</dbReference>
<name>A0A7S1VGM1_9STRA</name>
<feature type="region of interest" description="Disordered" evidence="1">
    <location>
        <begin position="77"/>
        <end position="109"/>
    </location>
</feature>
<evidence type="ECO:0000313" key="2">
    <source>
        <dbReference type="EMBL" id="CAD9299303.1"/>
    </source>
</evidence>
<gene>
    <name evidence="2" type="ORF">GOCE00092_LOCUS20881</name>
</gene>
<reference evidence="2" key="1">
    <citation type="submission" date="2021-01" db="EMBL/GenBank/DDBJ databases">
        <authorList>
            <person name="Corre E."/>
            <person name="Pelletier E."/>
            <person name="Niang G."/>
            <person name="Scheremetjew M."/>
            <person name="Finn R."/>
            <person name="Kale V."/>
            <person name="Holt S."/>
            <person name="Cochrane G."/>
            <person name="Meng A."/>
            <person name="Brown T."/>
            <person name="Cohen L."/>
        </authorList>
    </citation>
    <scope>NUCLEOTIDE SEQUENCE</scope>
    <source>
        <strain evidence="2">CCMP 410</strain>
    </source>
</reference>
<dbReference type="AlphaFoldDB" id="A0A7S1VGM1"/>
<accession>A0A7S1VGM1</accession>
<evidence type="ECO:0000256" key="1">
    <source>
        <dbReference type="SAM" id="MobiDB-lite"/>
    </source>
</evidence>
<proteinExistence type="predicted"/>
<protein>
    <submittedName>
        <fullName evidence="2">Uncharacterized protein</fullName>
    </submittedName>
</protein>
<feature type="compositionally biased region" description="Polar residues" evidence="1">
    <location>
        <begin position="80"/>
        <end position="94"/>
    </location>
</feature>
<organism evidence="2">
    <name type="scientific">Grammatophora oceanica</name>
    <dbReference type="NCBI Taxonomy" id="210454"/>
    <lineage>
        <taxon>Eukaryota</taxon>
        <taxon>Sar</taxon>
        <taxon>Stramenopiles</taxon>
        <taxon>Ochrophyta</taxon>
        <taxon>Bacillariophyta</taxon>
        <taxon>Fragilariophyceae</taxon>
        <taxon>Fragilariophycidae</taxon>
        <taxon>Rhabdonematales</taxon>
        <taxon>Grammatophoraceae</taxon>
        <taxon>Grammatophora</taxon>
    </lineage>
</organism>